<evidence type="ECO:0000259" key="4">
    <source>
        <dbReference type="Pfam" id="PF02769"/>
    </source>
</evidence>
<feature type="binding site" evidence="2">
    <location>
        <position position="52"/>
    </location>
    <ligand>
        <name>Mg(2+)</name>
        <dbReference type="ChEBI" id="CHEBI:18420"/>
        <label>1</label>
    </ligand>
</feature>
<dbReference type="NCBIfam" id="TIGR01379">
    <property type="entry name" value="thiL"/>
    <property type="match status" value="1"/>
</dbReference>
<keyword evidence="2 5" id="KW-0808">Transferase</keyword>
<dbReference type="Gene3D" id="3.90.650.10">
    <property type="entry name" value="PurM-like C-terminal domain"/>
    <property type="match status" value="1"/>
</dbReference>
<comment type="function">
    <text evidence="2">Catalyzes the ATP-dependent phosphorylation of thiamine-monophosphate (TMP) to form thiamine-pyrophosphate (TPP), the active form of vitamin B1.</text>
</comment>
<evidence type="ECO:0000256" key="2">
    <source>
        <dbReference type="HAMAP-Rule" id="MF_02128"/>
    </source>
</evidence>
<dbReference type="GO" id="GO:0009030">
    <property type="term" value="F:thiamine-phosphate kinase activity"/>
    <property type="evidence" value="ECO:0007669"/>
    <property type="project" value="UniProtKB-UniRule"/>
</dbReference>
<dbReference type="GO" id="GO:0005524">
    <property type="term" value="F:ATP binding"/>
    <property type="evidence" value="ECO:0007669"/>
    <property type="project" value="UniProtKB-UniRule"/>
</dbReference>
<dbReference type="SUPFAM" id="SSF56042">
    <property type="entry name" value="PurM C-terminal domain-like"/>
    <property type="match status" value="1"/>
</dbReference>
<dbReference type="PANTHER" id="PTHR30270:SF0">
    <property type="entry name" value="THIAMINE-MONOPHOSPHATE KINASE"/>
    <property type="match status" value="1"/>
</dbReference>
<feature type="binding site" evidence="2">
    <location>
        <position position="220"/>
    </location>
    <ligand>
        <name>ATP</name>
        <dbReference type="ChEBI" id="CHEBI:30616"/>
    </ligand>
</feature>
<dbReference type="RefSeq" id="WP_191154176.1">
    <property type="nucleotide sequence ID" value="NZ_JACWUN010000004.1"/>
</dbReference>
<keyword evidence="2" id="KW-0547">Nucleotide-binding</keyword>
<comment type="similarity">
    <text evidence="2">Belongs to the thiamine-monophosphate kinase family.</text>
</comment>
<dbReference type="CDD" id="cd02194">
    <property type="entry name" value="ThiL"/>
    <property type="match status" value="1"/>
</dbReference>
<evidence type="ECO:0000313" key="5">
    <source>
        <dbReference type="EMBL" id="MBD1399895.1"/>
    </source>
</evidence>
<reference evidence="5" key="1">
    <citation type="submission" date="2020-09" db="EMBL/GenBank/DDBJ databases">
        <title>Pelobacter alkaliphilus sp. nov., a novel anaerobic arsenate-reducing bacterium from terrestrial mud volcano.</title>
        <authorList>
            <person name="Khomyakova M.A."/>
            <person name="Merkel A.Y."/>
            <person name="Slobodkin A.I."/>
        </authorList>
    </citation>
    <scope>NUCLEOTIDE SEQUENCE</scope>
    <source>
        <strain evidence="5">M08fum</strain>
    </source>
</reference>
<feature type="binding site" evidence="2">
    <location>
        <begin position="128"/>
        <end position="129"/>
    </location>
    <ligand>
        <name>ATP</name>
        <dbReference type="ChEBI" id="CHEBI:30616"/>
    </ligand>
</feature>
<proteinExistence type="inferred from homology"/>
<gene>
    <name evidence="2 5" type="primary">thiL</name>
    <name evidence="5" type="ORF">ICT70_04345</name>
</gene>
<dbReference type="Pfam" id="PF02769">
    <property type="entry name" value="AIRS_C"/>
    <property type="match status" value="1"/>
</dbReference>
<feature type="binding site" evidence="2">
    <location>
        <position position="322"/>
    </location>
    <ligand>
        <name>substrate</name>
    </ligand>
</feature>
<feature type="binding site" evidence="2">
    <location>
        <position position="35"/>
    </location>
    <ligand>
        <name>Mg(2+)</name>
        <dbReference type="ChEBI" id="CHEBI:18420"/>
        <label>4</label>
    </ligand>
</feature>
<feature type="binding site" evidence="2">
    <location>
        <position position="52"/>
    </location>
    <ligand>
        <name>Mg(2+)</name>
        <dbReference type="ChEBI" id="CHEBI:18420"/>
        <label>2</label>
    </ligand>
</feature>
<dbReference type="EC" id="2.7.4.16" evidence="2"/>
<evidence type="ECO:0000259" key="3">
    <source>
        <dbReference type="Pfam" id="PF00586"/>
    </source>
</evidence>
<keyword evidence="2" id="KW-0460">Magnesium</keyword>
<feature type="binding site" evidence="2">
    <location>
        <position position="81"/>
    </location>
    <ligand>
        <name>Mg(2+)</name>
        <dbReference type="ChEBI" id="CHEBI:18420"/>
        <label>4</label>
    </ligand>
</feature>
<keyword evidence="2" id="KW-0479">Metal-binding</keyword>
<dbReference type="InterPro" id="IPR016188">
    <property type="entry name" value="PurM-like_N"/>
</dbReference>
<feature type="binding site" evidence="2">
    <location>
        <position position="129"/>
    </location>
    <ligand>
        <name>Mg(2+)</name>
        <dbReference type="ChEBI" id="CHEBI:18420"/>
        <label>1</label>
    </ligand>
</feature>
<dbReference type="InterPro" id="IPR036676">
    <property type="entry name" value="PurM-like_C_sf"/>
</dbReference>
<dbReference type="EMBL" id="JACWUN010000004">
    <property type="protein sequence ID" value="MBD1399895.1"/>
    <property type="molecule type" value="Genomic_DNA"/>
</dbReference>
<dbReference type="PANTHER" id="PTHR30270">
    <property type="entry name" value="THIAMINE-MONOPHOSPHATE KINASE"/>
    <property type="match status" value="1"/>
</dbReference>
<feature type="domain" description="PurM-like C-terminal" evidence="4">
    <location>
        <begin position="161"/>
        <end position="252"/>
    </location>
</feature>
<comment type="miscellaneous">
    <text evidence="2">Reaction mechanism of ThiL seems to utilize a direct, inline transfer of the gamma-phosphate of ATP to TMP rather than a phosphorylated enzyme intermediate.</text>
</comment>
<sequence length="328" mass="35027">MGEVNNKGRGEFELIGWIKEQVESCSRMPSGIGDDCAIDQLPSDQQLLTSNDLLIEDIHFNRAWTSMFDLGRKSVAVNLSDIAAMGGKPRSLYLGLGRSQQLEETELKDFIRGFLYEARQHDVVLAGGDTCGSPGPLMISVTVQGLVPTGKAVMRQGSGCGDALYVSGTLGDSALALHLLRAGQMPPVPLAQRFHTPSARIDLGRLVGEQELATAMLDVSDGLLADLNHLLVASGVGAELILSALPLSEAFRSALGQNPSLIDLALAGGEDYELLFSSARHDLEQMALPAPGVVKVGHIRAGTGINIRQDNGDIYHCRQRGFDHFAAS</sequence>
<dbReference type="HAMAP" id="MF_02128">
    <property type="entry name" value="TMP_kinase"/>
    <property type="match status" value="1"/>
</dbReference>
<feature type="domain" description="PurM-like N-terminal" evidence="3">
    <location>
        <begin position="33"/>
        <end position="147"/>
    </location>
</feature>
<keyword evidence="1 2" id="KW-0784">Thiamine biosynthesis</keyword>
<feature type="binding site" evidence="2">
    <location>
        <position position="59"/>
    </location>
    <ligand>
        <name>substrate</name>
    </ligand>
</feature>
<name>A0A8J6QQG2_9BACT</name>
<dbReference type="Pfam" id="PF00586">
    <property type="entry name" value="AIRS"/>
    <property type="match status" value="1"/>
</dbReference>
<comment type="catalytic activity">
    <reaction evidence="2">
        <text>thiamine phosphate + ATP = thiamine diphosphate + ADP</text>
        <dbReference type="Rhea" id="RHEA:15913"/>
        <dbReference type="ChEBI" id="CHEBI:30616"/>
        <dbReference type="ChEBI" id="CHEBI:37575"/>
        <dbReference type="ChEBI" id="CHEBI:58937"/>
        <dbReference type="ChEBI" id="CHEBI:456216"/>
        <dbReference type="EC" id="2.7.4.16"/>
    </reaction>
</comment>
<feature type="binding site" evidence="2">
    <location>
        <position position="218"/>
    </location>
    <ligand>
        <name>Mg(2+)</name>
        <dbReference type="ChEBI" id="CHEBI:18420"/>
        <label>3</label>
    </ligand>
</feature>
<feature type="binding site" evidence="2">
    <location>
        <position position="81"/>
    </location>
    <ligand>
        <name>Mg(2+)</name>
        <dbReference type="ChEBI" id="CHEBI:18420"/>
        <label>2</label>
    </ligand>
</feature>
<dbReference type="Proteomes" id="UP000632828">
    <property type="component" value="Unassembled WGS sequence"/>
</dbReference>
<evidence type="ECO:0000256" key="1">
    <source>
        <dbReference type="ARBA" id="ARBA00022977"/>
    </source>
</evidence>
<keyword evidence="6" id="KW-1185">Reference proteome</keyword>
<dbReference type="AlphaFoldDB" id="A0A8J6QQG2"/>
<dbReference type="InterPro" id="IPR010918">
    <property type="entry name" value="PurM-like_C_dom"/>
</dbReference>
<dbReference type="GO" id="GO:0000287">
    <property type="term" value="F:magnesium ion binding"/>
    <property type="evidence" value="ECO:0007669"/>
    <property type="project" value="UniProtKB-UniRule"/>
</dbReference>
<dbReference type="Gene3D" id="3.30.1330.10">
    <property type="entry name" value="PurM-like, N-terminal domain"/>
    <property type="match status" value="1"/>
</dbReference>
<comment type="caution">
    <text evidence="2">Lacks conserved residue(s) required for the propagation of feature annotation.</text>
</comment>
<organism evidence="5 6">
    <name type="scientific">Pelovirga terrestris</name>
    <dbReference type="NCBI Taxonomy" id="2771352"/>
    <lineage>
        <taxon>Bacteria</taxon>
        <taxon>Pseudomonadati</taxon>
        <taxon>Thermodesulfobacteriota</taxon>
        <taxon>Desulfuromonadia</taxon>
        <taxon>Geobacterales</taxon>
        <taxon>Geobacteraceae</taxon>
        <taxon>Pelovirga</taxon>
    </lineage>
</organism>
<evidence type="ECO:0000313" key="6">
    <source>
        <dbReference type="Proteomes" id="UP000632828"/>
    </source>
</evidence>
<dbReference type="UniPathway" id="UPA00060">
    <property type="reaction ID" value="UER00142"/>
</dbReference>
<keyword evidence="2" id="KW-0067">ATP-binding</keyword>
<keyword evidence="2 5" id="KW-0418">Kinase</keyword>
<accession>A0A8J6QQG2</accession>
<dbReference type="SUPFAM" id="SSF55326">
    <property type="entry name" value="PurM N-terminal domain-like"/>
    <property type="match status" value="1"/>
</dbReference>
<feature type="binding site" evidence="2">
    <location>
        <position position="270"/>
    </location>
    <ligand>
        <name>substrate</name>
    </ligand>
</feature>
<dbReference type="GO" id="GO:0009228">
    <property type="term" value="P:thiamine biosynthetic process"/>
    <property type="evidence" value="ECO:0007669"/>
    <property type="project" value="UniProtKB-KW"/>
</dbReference>
<dbReference type="PIRSF" id="PIRSF005303">
    <property type="entry name" value="Thiam_monoph_kin"/>
    <property type="match status" value="1"/>
</dbReference>
<dbReference type="GO" id="GO:0009229">
    <property type="term" value="P:thiamine diphosphate biosynthetic process"/>
    <property type="evidence" value="ECO:0007669"/>
    <property type="project" value="UniProtKB-UniRule"/>
</dbReference>
<feature type="binding site" evidence="2">
    <location>
        <position position="155"/>
    </location>
    <ligand>
        <name>ATP</name>
        <dbReference type="ChEBI" id="CHEBI:30616"/>
    </ligand>
</feature>
<feature type="binding site" evidence="2">
    <location>
        <position position="221"/>
    </location>
    <ligand>
        <name>Mg(2+)</name>
        <dbReference type="ChEBI" id="CHEBI:18420"/>
        <label>5</label>
    </ligand>
</feature>
<dbReference type="InterPro" id="IPR036921">
    <property type="entry name" value="PurM-like_N_sf"/>
</dbReference>
<feature type="binding site" evidence="2">
    <location>
        <position position="50"/>
    </location>
    <ligand>
        <name>Mg(2+)</name>
        <dbReference type="ChEBI" id="CHEBI:18420"/>
        <label>4</label>
    </ligand>
</feature>
<protein>
    <recommendedName>
        <fullName evidence="2">Thiamine-monophosphate kinase</fullName>
        <shortName evidence="2">TMP kinase</shortName>
        <shortName evidence="2">Thiamine-phosphate kinase</shortName>
        <ecNumber evidence="2">2.7.4.16</ecNumber>
    </recommendedName>
</protein>
<comment type="pathway">
    <text evidence="2">Cofactor biosynthesis; thiamine diphosphate biosynthesis; thiamine diphosphate from thiamine phosphate: step 1/1.</text>
</comment>
<feature type="binding site" evidence="2">
    <location>
        <position position="81"/>
    </location>
    <ligand>
        <name>Mg(2+)</name>
        <dbReference type="ChEBI" id="CHEBI:18420"/>
        <label>3</label>
    </ligand>
</feature>
<comment type="caution">
    <text evidence="5">The sequence shown here is derived from an EMBL/GenBank/DDBJ whole genome shotgun (WGS) entry which is preliminary data.</text>
</comment>
<feature type="binding site" evidence="2">
    <location>
        <position position="35"/>
    </location>
    <ligand>
        <name>Mg(2+)</name>
        <dbReference type="ChEBI" id="CHEBI:18420"/>
        <label>3</label>
    </ligand>
</feature>
<dbReference type="InterPro" id="IPR006283">
    <property type="entry name" value="ThiL-like"/>
</dbReference>